<dbReference type="Gene3D" id="1.10.510.10">
    <property type="entry name" value="Transferase(Phosphotransferase) domain 1"/>
    <property type="match status" value="1"/>
</dbReference>
<sequence>MLPQDPRAASSQGSVDARGRDTLDRESVSGAADTVSSQGSVDARRRGTFDRESMSEAAGDARADALPQQLGRYHVLGRLGSGGMGVVYSAYDPDLDRRVAVKLLRPDHRGRDSQIRLLREAQALARLSHPNVVQVYDTGALGEQVFIAMEFVRGVDLHTWLAGQRSVEEILRNFVAAGRGLAAAHDAGLVHRDFKPENVLVGEDGRVCVADFGLARDDGAVAVEGGSGVSRPLDLSLTVTGVLLGTPTYMSPEQHEGRVADARSDQFSFCVALWEALYGARPFAGDNHAALATAVRLGQIRDPPADARAPRRFAAVLRRGLAVDPAQRYPNMHALLAALAPASRRGRVVAGLALVGLVGGAGLAFADWRARVAEACSGGAVEVAAVWSDADHGAVQQVLAGGPDPELAGRVVAGLDTYAAAWAGAHREACLAHRRGEQSSGLLDARMRCLHGRRVALASAARLLSVRSESPPDAAQVVARLPSVAPCSDVGVVMAELPPPEDPAVAAAVAGVEERLAGARTLAYAGEFAAAEATAEAAVGEARALEYPPLLAASLLTLGAIEMDRPGGDAEAAEHLDEATAVGLAARHDAVAAESLARQVFVEVAGLGRTEVARSQVPLARALAQRLPDPAAALARAYHNEGVMHKAAADQPRALEAFTRAVAEADRATDVDPIERANYLASLASVTEDPQRREALLARNEAELTALLGPMHPRVLSRRLFRARWTRDLAAAREEVQAICAALRERTPEDIERHASCNYMLGHIEARLGRTEEAGAALEETRRFAAGLPAEHHNHLLARGAEALAAVLAGEHVKAVAAVDAGVAEFGRYGDLPWIAAELAELELTRGRALLALQRRDEAIAALQRAVAGLSAPHPGQGFTLTQLWLADARALLVEAGVAP</sequence>
<dbReference type="CDD" id="cd14014">
    <property type="entry name" value="STKc_PknB_like"/>
    <property type="match status" value="1"/>
</dbReference>
<dbReference type="InterPro" id="IPR011009">
    <property type="entry name" value="Kinase-like_dom_sf"/>
</dbReference>
<dbReference type="PROSITE" id="PS00108">
    <property type="entry name" value="PROTEIN_KINASE_ST"/>
    <property type="match status" value="1"/>
</dbReference>
<keyword evidence="2 5" id="KW-0547">Nucleotide-binding</keyword>
<dbReference type="PROSITE" id="PS50011">
    <property type="entry name" value="PROTEIN_KINASE_DOM"/>
    <property type="match status" value="1"/>
</dbReference>
<keyword evidence="1" id="KW-0808">Transferase</keyword>
<dbReference type="EMBL" id="CP114040">
    <property type="protein sequence ID" value="WAS91771.1"/>
    <property type="molecule type" value="Genomic_DNA"/>
</dbReference>
<dbReference type="Gene3D" id="3.30.200.20">
    <property type="entry name" value="Phosphorylase Kinase, domain 1"/>
    <property type="match status" value="1"/>
</dbReference>
<feature type="compositionally biased region" description="Basic and acidic residues" evidence="6">
    <location>
        <begin position="17"/>
        <end position="27"/>
    </location>
</feature>
<feature type="region of interest" description="Disordered" evidence="6">
    <location>
        <begin position="1"/>
        <end position="63"/>
    </location>
</feature>
<evidence type="ECO:0000256" key="4">
    <source>
        <dbReference type="ARBA" id="ARBA00022840"/>
    </source>
</evidence>
<feature type="domain" description="Protein kinase" evidence="7">
    <location>
        <begin position="73"/>
        <end position="340"/>
    </location>
</feature>
<evidence type="ECO:0000256" key="1">
    <source>
        <dbReference type="ARBA" id="ARBA00022679"/>
    </source>
</evidence>
<reference evidence="8" key="1">
    <citation type="submission" date="2022-11" db="EMBL/GenBank/DDBJ databases">
        <title>Minimal conservation of predation-associated metabolite biosynthetic gene clusters underscores biosynthetic potential of Myxococcota including descriptions for ten novel species: Archangium lansinium sp. nov., Myxococcus landrumus sp. nov., Nannocystis bai.</title>
        <authorList>
            <person name="Ahearne A."/>
            <person name="Stevens C."/>
            <person name="Dowd S."/>
        </authorList>
    </citation>
    <scope>NUCLEOTIDE SEQUENCE</scope>
    <source>
        <strain evidence="8">Fl3</strain>
    </source>
</reference>
<keyword evidence="4 5" id="KW-0067">ATP-binding</keyword>
<dbReference type="InterPro" id="IPR011990">
    <property type="entry name" value="TPR-like_helical_dom_sf"/>
</dbReference>
<gene>
    <name evidence="8" type="ORF">O0S08_36780</name>
</gene>
<keyword evidence="9" id="KW-1185">Reference proteome</keyword>
<evidence type="ECO:0000256" key="5">
    <source>
        <dbReference type="PROSITE-ProRule" id="PRU10141"/>
    </source>
</evidence>
<evidence type="ECO:0000256" key="2">
    <source>
        <dbReference type="ARBA" id="ARBA00022741"/>
    </source>
</evidence>
<dbReference type="Proteomes" id="UP001164459">
    <property type="component" value="Chromosome"/>
</dbReference>
<dbReference type="SUPFAM" id="SSF48452">
    <property type="entry name" value="TPR-like"/>
    <property type="match status" value="1"/>
</dbReference>
<dbReference type="PANTHER" id="PTHR43289">
    <property type="entry name" value="MITOGEN-ACTIVATED PROTEIN KINASE KINASE KINASE 20-RELATED"/>
    <property type="match status" value="1"/>
</dbReference>
<evidence type="ECO:0000313" key="9">
    <source>
        <dbReference type="Proteomes" id="UP001164459"/>
    </source>
</evidence>
<organism evidence="8 9">
    <name type="scientific">Nannocystis punicea</name>
    <dbReference type="NCBI Taxonomy" id="2995304"/>
    <lineage>
        <taxon>Bacteria</taxon>
        <taxon>Pseudomonadati</taxon>
        <taxon>Myxococcota</taxon>
        <taxon>Polyangia</taxon>
        <taxon>Nannocystales</taxon>
        <taxon>Nannocystaceae</taxon>
        <taxon>Nannocystis</taxon>
    </lineage>
</organism>
<dbReference type="RefSeq" id="WP_269034133.1">
    <property type="nucleotide sequence ID" value="NZ_CP114040.1"/>
</dbReference>
<evidence type="ECO:0000256" key="6">
    <source>
        <dbReference type="SAM" id="MobiDB-lite"/>
    </source>
</evidence>
<dbReference type="Pfam" id="PF00069">
    <property type="entry name" value="Pkinase"/>
    <property type="match status" value="1"/>
</dbReference>
<dbReference type="GO" id="GO:0016301">
    <property type="term" value="F:kinase activity"/>
    <property type="evidence" value="ECO:0007669"/>
    <property type="project" value="UniProtKB-KW"/>
</dbReference>
<accession>A0ABY7GXT6</accession>
<proteinExistence type="predicted"/>
<evidence type="ECO:0000256" key="3">
    <source>
        <dbReference type="ARBA" id="ARBA00022777"/>
    </source>
</evidence>
<feature type="binding site" evidence="5">
    <location>
        <position position="102"/>
    </location>
    <ligand>
        <name>ATP</name>
        <dbReference type="ChEBI" id="CHEBI:30616"/>
    </ligand>
</feature>
<dbReference type="InterPro" id="IPR000719">
    <property type="entry name" value="Prot_kinase_dom"/>
</dbReference>
<evidence type="ECO:0000313" key="8">
    <source>
        <dbReference type="EMBL" id="WAS91771.1"/>
    </source>
</evidence>
<protein>
    <submittedName>
        <fullName evidence="8">Protein kinase</fullName>
    </submittedName>
</protein>
<dbReference type="InterPro" id="IPR017441">
    <property type="entry name" value="Protein_kinase_ATP_BS"/>
</dbReference>
<dbReference type="InterPro" id="IPR008271">
    <property type="entry name" value="Ser/Thr_kinase_AS"/>
</dbReference>
<dbReference type="SUPFAM" id="SSF56112">
    <property type="entry name" value="Protein kinase-like (PK-like)"/>
    <property type="match status" value="1"/>
</dbReference>
<evidence type="ECO:0000259" key="7">
    <source>
        <dbReference type="PROSITE" id="PS50011"/>
    </source>
</evidence>
<dbReference type="PANTHER" id="PTHR43289:SF6">
    <property type="entry name" value="SERINE_THREONINE-PROTEIN KINASE NEKL-3"/>
    <property type="match status" value="1"/>
</dbReference>
<feature type="compositionally biased region" description="Basic and acidic residues" evidence="6">
    <location>
        <begin position="42"/>
        <end position="63"/>
    </location>
</feature>
<name>A0ABY7GXT6_9BACT</name>
<keyword evidence="3 8" id="KW-0418">Kinase</keyword>
<dbReference type="PROSITE" id="PS00107">
    <property type="entry name" value="PROTEIN_KINASE_ATP"/>
    <property type="match status" value="1"/>
</dbReference>
<dbReference type="Gene3D" id="1.25.40.10">
    <property type="entry name" value="Tetratricopeptide repeat domain"/>
    <property type="match status" value="2"/>
</dbReference>